<dbReference type="SUPFAM" id="SSF56801">
    <property type="entry name" value="Acetyl-CoA synthetase-like"/>
    <property type="match status" value="1"/>
</dbReference>
<organism evidence="8 9">
    <name type="scientific">Pontibacillus yanchengensis</name>
    <dbReference type="NCBI Taxonomy" id="462910"/>
    <lineage>
        <taxon>Bacteria</taxon>
        <taxon>Bacillati</taxon>
        <taxon>Bacillota</taxon>
        <taxon>Bacilli</taxon>
        <taxon>Bacillales</taxon>
        <taxon>Bacillaceae</taxon>
        <taxon>Pontibacillus</taxon>
    </lineage>
</organism>
<dbReference type="PROSITE" id="PS00455">
    <property type="entry name" value="AMP_BINDING"/>
    <property type="match status" value="1"/>
</dbReference>
<dbReference type="InterPro" id="IPR025110">
    <property type="entry name" value="AMP-bd_C"/>
</dbReference>
<dbReference type="InterPro" id="IPR050237">
    <property type="entry name" value="ATP-dep_AMP-bd_enzyme"/>
</dbReference>
<evidence type="ECO:0000313" key="9">
    <source>
        <dbReference type="Proteomes" id="UP000468638"/>
    </source>
</evidence>
<keyword evidence="4" id="KW-0547">Nucleotide-binding</keyword>
<reference evidence="8 9" key="1">
    <citation type="submission" date="2019-11" db="EMBL/GenBank/DDBJ databases">
        <title>Genome sequences of 17 halophilic strains isolated from different environments.</title>
        <authorList>
            <person name="Furrow R.E."/>
        </authorList>
    </citation>
    <scope>NUCLEOTIDE SEQUENCE [LARGE SCALE GENOMIC DNA]</scope>
    <source>
        <strain evidence="8 9">22514_16_FS</strain>
    </source>
</reference>
<name>A0A6I5A2K0_9BACI</name>
<feature type="domain" description="AMP-binding enzyme C-terminal" evidence="7">
    <location>
        <begin position="420"/>
        <end position="496"/>
    </location>
</feature>
<keyword evidence="2" id="KW-0474">Menaquinone biosynthesis</keyword>
<dbReference type="AlphaFoldDB" id="A0A6I5A2K0"/>
<dbReference type="GO" id="GO:0009234">
    <property type="term" value="P:menaquinone biosynthetic process"/>
    <property type="evidence" value="ECO:0007669"/>
    <property type="project" value="UniProtKB-KW"/>
</dbReference>
<dbReference type="InterPro" id="IPR042099">
    <property type="entry name" value="ANL_N_sf"/>
</dbReference>
<dbReference type="GO" id="GO:0008756">
    <property type="term" value="F:o-succinylbenzoate-CoA ligase activity"/>
    <property type="evidence" value="ECO:0007669"/>
    <property type="project" value="UniProtKB-EC"/>
</dbReference>
<gene>
    <name evidence="8" type="primary">menE</name>
    <name evidence="8" type="ORF">GLW05_00480</name>
</gene>
<proteinExistence type="inferred from homology"/>
<dbReference type="Gene3D" id="3.40.50.12780">
    <property type="entry name" value="N-terminal domain of ligase-like"/>
    <property type="match status" value="1"/>
</dbReference>
<dbReference type="NCBIfam" id="NF004837">
    <property type="entry name" value="PRK06187.1"/>
    <property type="match status" value="1"/>
</dbReference>
<evidence type="ECO:0000256" key="5">
    <source>
        <dbReference type="ARBA" id="ARBA00022840"/>
    </source>
</evidence>
<dbReference type="EC" id="6.2.1.26" evidence="8"/>
<dbReference type="EMBL" id="WMEQ01000001">
    <property type="protein sequence ID" value="MYL32079.1"/>
    <property type="molecule type" value="Genomic_DNA"/>
</dbReference>
<dbReference type="InterPro" id="IPR000873">
    <property type="entry name" value="AMP-dep_synth/lig_dom"/>
</dbReference>
<dbReference type="InterPro" id="IPR010192">
    <property type="entry name" value="MenE"/>
</dbReference>
<feature type="domain" description="AMP-dependent synthetase/ligase" evidence="6">
    <location>
        <begin position="15"/>
        <end position="370"/>
    </location>
</feature>
<keyword evidence="3 8" id="KW-0436">Ligase</keyword>
<dbReference type="PANTHER" id="PTHR43767">
    <property type="entry name" value="LONG-CHAIN-FATTY-ACID--COA LIGASE"/>
    <property type="match status" value="1"/>
</dbReference>
<evidence type="ECO:0000259" key="6">
    <source>
        <dbReference type="Pfam" id="PF00501"/>
    </source>
</evidence>
<evidence type="ECO:0000256" key="2">
    <source>
        <dbReference type="ARBA" id="ARBA00022428"/>
    </source>
</evidence>
<sequence>MVDKGIGSWLTVHRDQSPHKVALISGERELTYKQLNSRVNKLANSFLKLGVRKGDRINVLLFNSIELMETLFACAKIGAIFVPINYRLSVEEVEYIVRDSGAHYLIYEERTSQIIYGLRERVNEMNHYIYVGEATDYTDLTYEHLINQSRDNEPGFELEEHDLHMMMYTSGTTGKPKGAMLTHGNTLWNAINVLHGLNLSKDDITLTVAPLFHIGGMNILTTPLLYIGGTVVLQDVFQPHNVLEEIQSRRVTTLFLVPAMWMALINSSSFDQYDISSMKMNISGGAPCPITIIEFFQQQNIPFYEGFGLTETAPFVSLLDKENAHRKNGSVGKHPMHTRVRIVDEQDRDVEANQVGELAVKGPNVFAGYWNKPEETKQVMKEGWFHTGDLAKVDEEGFVYIVDRKKDMVVSGGENIYPIELEQVMYTHPNIQEVAVVGIPDEQWGEVPKAYIVLKNDQHSLSLESIKAFCQPKLAGFKLPKQAEFLDALPRNATGKILKTHLRKAHSVNR</sequence>
<dbReference type="PANTHER" id="PTHR43767:SF1">
    <property type="entry name" value="NONRIBOSOMAL PEPTIDE SYNTHASE PES1 (EUROFUNG)-RELATED"/>
    <property type="match status" value="1"/>
</dbReference>
<dbReference type="Pfam" id="PF00501">
    <property type="entry name" value="AMP-binding"/>
    <property type="match status" value="1"/>
</dbReference>
<dbReference type="CDD" id="cd17631">
    <property type="entry name" value="FACL_FadD13-like"/>
    <property type="match status" value="1"/>
</dbReference>
<dbReference type="Gene3D" id="3.30.300.30">
    <property type="match status" value="1"/>
</dbReference>
<dbReference type="InterPro" id="IPR045851">
    <property type="entry name" value="AMP-bd_C_sf"/>
</dbReference>
<dbReference type="NCBIfam" id="TIGR01923">
    <property type="entry name" value="menE"/>
    <property type="match status" value="1"/>
</dbReference>
<evidence type="ECO:0000256" key="3">
    <source>
        <dbReference type="ARBA" id="ARBA00022598"/>
    </source>
</evidence>
<evidence type="ECO:0000259" key="7">
    <source>
        <dbReference type="Pfam" id="PF13193"/>
    </source>
</evidence>
<protein>
    <submittedName>
        <fullName evidence="8">O-succinylbenzoate--CoA ligase</fullName>
        <ecNumber evidence="8">6.2.1.26</ecNumber>
    </submittedName>
</protein>
<dbReference type="Proteomes" id="UP000468638">
    <property type="component" value="Unassembled WGS sequence"/>
</dbReference>
<dbReference type="InterPro" id="IPR020845">
    <property type="entry name" value="AMP-binding_CS"/>
</dbReference>
<accession>A0A6I5A2K0</accession>
<evidence type="ECO:0000313" key="8">
    <source>
        <dbReference type="EMBL" id="MYL32079.1"/>
    </source>
</evidence>
<evidence type="ECO:0000256" key="1">
    <source>
        <dbReference type="ARBA" id="ARBA00006432"/>
    </source>
</evidence>
<comment type="caution">
    <text evidence="8">The sequence shown here is derived from an EMBL/GenBank/DDBJ whole genome shotgun (WGS) entry which is preliminary data.</text>
</comment>
<comment type="similarity">
    <text evidence="1">Belongs to the ATP-dependent AMP-binding enzyme family.</text>
</comment>
<dbReference type="FunFam" id="3.30.300.30:FF:000008">
    <property type="entry name" value="2,3-dihydroxybenzoate-AMP ligase"/>
    <property type="match status" value="1"/>
</dbReference>
<keyword evidence="5" id="KW-0067">ATP-binding</keyword>
<dbReference type="Pfam" id="PF13193">
    <property type="entry name" value="AMP-binding_C"/>
    <property type="match status" value="1"/>
</dbReference>
<dbReference type="GO" id="GO:0005524">
    <property type="term" value="F:ATP binding"/>
    <property type="evidence" value="ECO:0007669"/>
    <property type="project" value="UniProtKB-KW"/>
</dbReference>
<evidence type="ECO:0000256" key="4">
    <source>
        <dbReference type="ARBA" id="ARBA00022741"/>
    </source>
</evidence>